<dbReference type="CDD" id="cd05466">
    <property type="entry name" value="PBP2_LTTR_substrate"/>
    <property type="match status" value="1"/>
</dbReference>
<dbReference type="PANTHER" id="PTHR30419:SF8">
    <property type="entry name" value="NITROGEN ASSIMILATION TRANSCRIPTIONAL ACTIVATOR-RELATED"/>
    <property type="match status" value="1"/>
</dbReference>
<evidence type="ECO:0000256" key="4">
    <source>
        <dbReference type="ARBA" id="ARBA00023163"/>
    </source>
</evidence>
<evidence type="ECO:0000259" key="5">
    <source>
        <dbReference type="PROSITE" id="PS50931"/>
    </source>
</evidence>
<feature type="domain" description="HTH lysR-type" evidence="5">
    <location>
        <begin position="2"/>
        <end position="59"/>
    </location>
</feature>
<dbReference type="GO" id="GO:0003700">
    <property type="term" value="F:DNA-binding transcription factor activity"/>
    <property type="evidence" value="ECO:0007669"/>
    <property type="project" value="InterPro"/>
</dbReference>
<dbReference type="PANTHER" id="PTHR30419">
    <property type="entry name" value="HTH-TYPE TRANSCRIPTIONAL REGULATOR YBHD"/>
    <property type="match status" value="1"/>
</dbReference>
<evidence type="ECO:0000256" key="3">
    <source>
        <dbReference type="ARBA" id="ARBA00023125"/>
    </source>
</evidence>
<comment type="similarity">
    <text evidence="1">Belongs to the LysR transcriptional regulatory family.</text>
</comment>
<dbReference type="OrthoDB" id="8479357at2"/>
<gene>
    <name evidence="6" type="ORF">FPY71_13595</name>
</gene>
<dbReference type="GO" id="GO:0003677">
    <property type="term" value="F:DNA binding"/>
    <property type="evidence" value="ECO:0007669"/>
    <property type="project" value="UniProtKB-KW"/>
</dbReference>
<dbReference type="InterPro" id="IPR000847">
    <property type="entry name" value="LysR_HTH_N"/>
</dbReference>
<sequence>MMNLRQLTAFVGVYEEGSFNKAGRRLNATQSGLSMQIQNLEDSVGISLFDRSVRGVTPTLAGRRLYARAVTILRDLEEARSELKAMAGDIGGHIRVGLMPTFTRGILAPVLADFMRSFPNVEMQVVESYSAVLMEEVAAGHVDFAIVPCSAHREGLRSKYLGIETEMLVASVSQGMPHLSPADFAALGPLKLALPAPGNARRDRFEQFAALHGLKIQTIMDMDAMIATLEFTANSDWMTILPATICLNDLDGQYRTLHPILNPPLRVEYMTIEPAKRALPPAAALFLERLEEEFRKGQELWRQHLGELPGNH</sequence>
<dbReference type="SUPFAM" id="SSF53850">
    <property type="entry name" value="Periplasmic binding protein-like II"/>
    <property type="match status" value="1"/>
</dbReference>
<dbReference type="InterPro" id="IPR036390">
    <property type="entry name" value="WH_DNA-bd_sf"/>
</dbReference>
<keyword evidence="3" id="KW-0238">DNA-binding</keyword>
<organism evidence="6 7">
    <name type="scientific">Aureimonas fodinaquatilis</name>
    <dbReference type="NCBI Taxonomy" id="2565783"/>
    <lineage>
        <taxon>Bacteria</taxon>
        <taxon>Pseudomonadati</taxon>
        <taxon>Pseudomonadota</taxon>
        <taxon>Alphaproteobacteria</taxon>
        <taxon>Hyphomicrobiales</taxon>
        <taxon>Aurantimonadaceae</taxon>
        <taxon>Aureimonas</taxon>
    </lineage>
</organism>
<keyword evidence="4" id="KW-0804">Transcription</keyword>
<evidence type="ECO:0000256" key="2">
    <source>
        <dbReference type="ARBA" id="ARBA00023015"/>
    </source>
</evidence>
<dbReference type="Gene3D" id="1.10.10.10">
    <property type="entry name" value="Winged helix-like DNA-binding domain superfamily/Winged helix DNA-binding domain"/>
    <property type="match status" value="1"/>
</dbReference>
<evidence type="ECO:0000313" key="6">
    <source>
        <dbReference type="EMBL" id="KAA0969559.1"/>
    </source>
</evidence>
<dbReference type="RefSeq" id="WP_149300843.1">
    <property type="nucleotide sequence ID" value="NZ_VTWH01000003.1"/>
</dbReference>
<dbReference type="InterPro" id="IPR036388">
    <property type="entry name" value="WH-like_DNA-bd_sf"/>
</dbReference>
<evidence type="ECO:0000313" key="7">
    <source>
        <dbReference type="Proteomes" id="UP000324738"/>
    </source>
</evidence>
<dbReference type="EMBL" id="VTWH01000003">
    <property type="protein sequence ID" value="KAA0969559.1"/>
    <property type="molecule type" value="Genomic_DNA"/>
</dbReference>
<dbReference type="Proteomes" id="UP000324738">
    <property type="component" value="Unassembled WGS sequence"/>
</dbReference>
<accession>A0A5B0DWH9</accession>
<dbReference type="SUPFAM" id="SSF46785">
    <property type="entry name" value="Winged helix' DNA-binding domain"/>
    <property type="match status" value="1"/>
</dbReference>
<dbReference type="InterPro" id="IPR050950">
    <property type="entry name" value="HTH-type_LysR_regulators"/>
</dbReference>
<dbReference type="Pfam" id="PF00126">
    <property type="entry name" value="HTH_1"/>
    <property type="match status" value="1"/>
</dbReference>
<dbReference type="FunFam" id="1.10.10.10:FF:000001">
    <property type="entry name" value="LysR family transcriptional regulator"/>
    <property type="match status" value="1"/>
</dbReference>
<name>A0A5B0DWH9_9HYPH</name>
<protein>
    <submittedName>
        <fullName evidence="6">LysR family transcriptional regulator</fullName>
    </submittedName>
</protein>
<proteinExistence type="inferred from homology"/>
<dbReference type="InterPro" id="IPR005119">
    <property type="entry name" value="LysR_subst-bd"/>
</dbReference>
<dbReference type="AlphaFoldDB" id="A0A5B0DWH9"/>
<keyword evidence="7" id="KW-1185">Reference proteome</keyword>
<evidence type="ECO:0000256" key="1">
    <source>
        <dbReference type="ARBA" id="ARBA00009437"/>
    </source>
</evidence>
<comment type="caution">
    <text evidence="6">The sequence shown here is derived from an EMBL/GenBank/DDBJ whole genome shotgun (WGS) entry which is preliminary data.</text>
</comment>
<reference evidence="6 7" key="1">
    <citation type="submission" date="2019-08" db="EMBL/GenBank/DDBJ databases">
        <title>Aureimonas fodiniaquatilis sp. nov., isolated from a coal mine wastewater.</title>
        <authorList>
            <person name="Kim W."/>
        </authorList>
    </citation>
    <scope>NUCLEOTIDE SEQUENCE [LARGE SCALE GENOMIC DNA]</scope>
    <source>
        <strain evidence="6 7">CAU 1482</strain>
    </source>
</reference>
<dbReference type="Pfam" id="PF03466">
    <property type="entry name" value="LysR_substrate"/>
    <property type="match status" value="1"/>
</dbReference>
<dbReference type="PROSITE" id="PS50931">
    <property type="entry name" value="HTH_LYSR"/>
    <property type="match status" value="1"/>
</dbReference>
<dbReference type="Gene3D" id="3.40.190.290">
    <property type="match status" value="1"/>
</dbReference>
<keyword evidence="2" id="KW-0805">Transcription regulation</keyword>
<dbReference type="PRINTS" id="PR00039">
    <property type="entry name" value="HTHLYSR"/>
</dbReference>
<dbReference type="GO" id="GO:0005829">
    <property type="term" value="C:cytosol"/>
    <property type="evidence" value="ECO:0007669"/>
    <property type="project" value="TreeGrafter"/>
</dbReference>